<dbReference type="AlphaFoldDB" id="A0A2T8IG06"/>
<protein>
    <recommendedName>
        <fullName evidence="4">Aminotransferase-like plant mobile domain-containing protein</fullName>
    </recommendedName>
</protein>
<reference evidence="3" key="1">
    <citation type="submission" date="2018-04" db="EMBL/GenBank/DDBJ databases">
        <title>WGS assembly of Panicum hallii.</title>
        <authorList>
            <person name="Lovell J."/>
            <person name="Jenkins J."/>
            <person name="Lowry D."/>
            <person name="Mamidi S."/>
            <person name="Sreedasyam A."/>
            <person name="Weng X."/>
            <person name="Barry K."/>
            <person name="Bonette J."/>
            <person name="Campitelli B."/>
            <person name="Daum C."/>
            <person name="Gordon S."/>
            <person name="Gould B."/>
            <person name="Lipzen A."/>
            <person name="Macqueen A."/>
            <person name="Palacio-Mejia J."/>
            <person name="Plott C."/>
            <person name="Shakirov E."/>
            <person name="Shu S."/>
            <person name="Yoshinaga Y."/>
            <person name="Zane M."/>
            <person name="Rokhsar D."/>
            <person name="Grimwood J."/>
            <person name="Schmutz J."/>
            <person name="Juenger T."/>
        </authorList>
    </citation>
    <scope>NUCLEOTIDE SEQUENCE [LARGE SCALE GENOMIC DNA]</scope>
    <source>
        <strain evidence="3">FIL2</strain>
    </source>
</reference>
<evidence type="ECO:0008006" key="4">
    <source>
        <dbReference type="Google" id="ProtNLM"/>
    </source>
</evidence>
<evidence type="ECO:0000256" key="2">
    <source>
        <dbReference type="SAM" id="SignalP"/>
    </source>
</evidence>
<feature type="signal peptide" evidence="2">
    <location>
        <begin position="1"/>
        <end position="21"/>
    </location>
</feature>
<proteinExistence type="predicted"/>
<dbReference type="PANTHER" id="PTHR33157:SF14">
    <property type="entry name" value="AUTONOMOUS TRANSPOSABLE ELEMENT EN-1 MOSAIC PROTEIN"/>
    <property type="match status" value="1"/>
</dbReference>
<feature type="compositionally biased region" description="Acidic residues" evidence="1">
    <location>
        <begin position="59"/>
        <end position="87"/>
    </location>
</feature>
<evidence type="ECO:0000313" key="3">
    <source>
        <dbReference type="EMBL" id="PVH36615.1"/>
    </source>
</evidence>
<dbReference type="PANTHER" id="PTHR33157">
    <property type="entry name" value="AUTONOMOUS TRANSPOSABLE ELEMENT EN-1 MOSAIC PROTEIN-RELATED"/>
    <property type="match status" value="1"/>
</dbReference>
<evidence type="ECO:0000256" key="1">
    <source>
        <dbReference type="SAM" id="MobiDB-lite"/>
    </source>
</evidence>
<dbReference type="Proteomes" id="UP000243499">
    <property type="component" value="Chromosome 6"/>
</dbReference>
<organism evidence="3">
    <name type="scientific">Panicum hallii</name>
    <dbReference type="NCBI Taxonomy" id="206008"/>
    <lineage>
        <taxon>Eukaryota</taxon>
        <taxon>Viridiplantae</taxon>
        <taxon>Streptophyta</taxon>
        <taxon>Embryophyta</taxon>
        <taxon>Tracheophyta</taxon>
        <taxon>Spermatophyta</taxon>
        <taxon>Magnoliopsida</taxon>
        <taxon>Liliopsida</taxon>
        <taxon>Poales</taxon>
        <taxon>Poaceae</taxon>
        <taxon>PACMAD clade</taxon>
        <taxon>Panicoideae</taxon>
        <taxon>Panicodae</taxon>
        <taxon>Paniceae</taxon>
        <taxon>Panicinae</taxon>
        <taxon>Panicum</taxon>
        <taxon>Panicum sect. Panicum</taxon>
    </lineage>
</organism>
<dbReference type="Gramene" id="PVH36615">
    <property type="protein sequence ID" value="PVH36615"/>
    <property type="gene ID" value="PAHAL_6G123400"/>
</dbReference>
<feature type="region of interest" description="Disordered" evidence="1">
    <location>
        <begin position="30"/>
        <end position="88"/>
    </location>
</feature>
<accession>A0A2T8IG06</accession>
<sequence length="267" mass="30416">MIQVLQATLGMCVLGWPLMASLPLTQMLPPTHQEEEGRGADEEEYVVNVDGDGGSGEGDGCEDREECEDGDDGDAEEEEEEDEEEDTAAQTVFRFRGNNVMTPSATNPANRQLIRPHGDWQWDDICWEGKNRLRPVNATLGTLCRFHYPGMVTVGGVLQPALKWEHYKLQSDDQGVTTAARVWNDFWERYRLPEEEEQCLQDRARSVFDKAATKVVRDMMSNARIQRHKVGWHQAILKHTFEATTAQILHSQICFAVTMPRRLWLVK</sequence>
<dbReference type="EMBL" id="CM008051">
    <property type="protein sequence ID" value="PVH36615.1"/>
    <property type="molecule type" value="Genomic_DNA"/>
</dbReference>
<dbReference type="GO" id="GO:0032196">
    <property type="term" value="P:transposition"/>
    <property type="evidence" value="ECO:0007669"/>
    <property type="project" value="InterPro"/>
</dbReference>
<keyword evidence="2" id="KW-0732">Signal</keyword>
<dbReference type="InterPro" id="IPR039266">
    <property type="entry name" value="EN-1/SPM"/>
</dbReference>
<feature type="chain" id="PRO_5015599661" description="Aminotransferase-like plant mobile domain-containing protein" evidence="2">
    <location>
        <begin position="22"/>
        <end position="267"/>
    </location>
</feature>
<name>A0A2T8IG06_9POAL</name>
<gene>
    <name evidence="3" type="ORF">PAHAL_6G123400</name>
</gene>